<dbReference type="RefSeq" id="WP_126166795.1">
    <property type="nucleotide sequence ID" value="NZ_CP020373.1"/>
</dbReference>
<organism evidence="1 2">
    <name type="scientific">Shewanella khirikhana</name>
    <dbReference type="NCBI Taxonomy" id="1965282"/>
    <lineage>
        <taxon>Bacteria</taxon>
        <taxon>Pseudomonadati</taxon>
        <taxon>Pseudomonadota</taxon>
        <taxon>Gammaproteobacteria</taxon>
        <taxon>Alteromonadales</taxon>
        <taxon>Shewanellaceae</taxon>
        <taxon>Shewanella</taxon>
    </lineage>
</organism>
<dbReference type="Proteomes" id="UP000278437">
    <property type="component" value="Chromosome"/>
</dbReference>
<sequence length="81" mass="9731">MSETIYQIEFQTKIEIGFKDHYETTFTWDFLPRVGDVIAIDGYYHKVLCVEYDYKHKIEPTVYIESIGDYVEYTEKYLANL</sequence>
<keyword evidence="2" id="KW-1185">Reference proteome</keyword>
<proteinExistence type="predicted"/>
<evidence type="ECO:0000313" key="1">
    <source>
        <dbReference type="EMBL" id="AZQ10424.1"/>
    </source>
</evidence>
<accession>A0ABM7D2A4</accession>
<gene>
    <name evidence="1" type="ORF">STH12_01302</name>
</gene>
<evidence type="ECO:0000313" key="2">
    <source>
        <dbReference type="Proteomes" id="UP000278437"/>
    </source>
</evidence>
<name>A0ABM7D2A4_9GAMM</name>
<dbReference type="EMBL" id="CP020373">
    <property type="protein sequence ID" value="AZQ10424.1"/>
    <property type="molecule type" value="Genomic_DNA"/>
</dbReference>
<reference evidence="2" key="1">
    <citation type="submission" date="2017-03" db="EMBL/GenBank/DDBJ databases">
        <title>Full genome sequence of a non-lethal Shewanella isolate that potentiates virulence of Vibio parahaemolyticus causing acute hepatopancreatic necrosis disease (AHPND) in shrimp.</title>
        <authorList>
            <person name="Prachumwat A."/>
            <person name="Sritunyalucksana K."/>
        </authorList>
    </citation>
    <scope>NUCLEOTIDE SEQUENCE [LARGE SCALE GENOMIC DNA]</scope>
    <source>
        <strain evidence="2">TH2012</strain>
    </source>
</reference>
<protein>
    <submittedName>
        <fullName evidence="1">Uncharacterized protein</fullName>
    </submittedName>
</protein>